<keyword evidence="3 6" id="KW-0645">Protease</keyword>
<name>A0ABU1Z385_9BURK</name>
<feature type="active site" description="Charge relay system" evidence="6">
    <location>
        <position position="150"/>
    </location>
</feature>
<dbReference type="GO" id="GO:0008233">
    <property type="term" value="F:peptidase activity"/>
    <property type="evidence" value="ECO:0007669"/>
    <property type="project" value="UniProtKB-KW"/>
</dbReference>
<evidence type="ECO:0000256" key="1">
    <source>
        <dbReference type="ARBA" id="ARBA00011073"/>
    </source>
</evidence>
<evidence type="ECO:0000256" key="4">
    <source>
        <dbReference type="ARBA" id="ARBA00022801"/>
    </source>
</evidence>
<evidence type="ECO:0000259" key="8">
    <source>
        <dbReference type="Pfam" id="PF02225"/>
    </source>
</evidence>
<dbReference type="PANTHER" id="PTHR43806:SF11">
    <property type="entry name" value="CEREVISIN-RELATED"/>
    <property type="match status" value="1"/>
</dbReference>
<dbReference type="Gene3D" id="3.50.30.30">
    <property type="match status" value="1"/>
</dbReference>
<dbReference type="InterPro" id="IPR003137">
    <property type="entry name" value="PA_domain"/>
</dbReference>
<keyword evidence="10" id="KW-1185">Reference proteome</keyword>
<feature type="domain" description="Peptidase S8/S53" evidence="7">
    <location>
        <begin position="113"/>
        <end position="292"/>
    </location>
</feature>
<reference evidence="9 10" key="1">
    <citation type="submission" date="2023-07" db="EMBL/GenBank/DDBJ databases">
        <title>Sorghum-associated microbial communities from plants grown in Nebraska, USA.</title>
        <authorList>
            <person name="Schachtman D."/>
        </authorList>
    </citation>
    <scope>NUCLEOTIDE SEQUENCE [LARGE SCALE GENOMIC DNA]</scope>
    <source>
        <strain evidence="9 10">BE310</strain>
    </source>
</reference>
<feature type="domain" description="PA" evidence="8">
    <location>
        <begin position="333"/>
        <end position="403"/>
    </location>
</feature>
<keyword evidence="5 6" id="KW-0720">Serine protease</keyword>
<proteinExistence type="inferred from homology"/>
<dbReference type="Proteomes" id="UP001180536">
    <property type="component" value="Unassembled WGS sequence"/>
</dbReference>
<protein>
    <submittedName>
        <fullName evidence="9">Subtilisin family serine protease</fullName>
    </submittedName>
</protein>
<dbReference type="InterPro" id="IPR000209">
    <property type="entry name" value="Peptidase_S8/S53_dom"/>
</dbReference>
<dbReference type="EMBL" id="JAVDXQ010000001">
    <property type="protein sequence ID" value="MDR7295072.1"/>
    <property type="molecule type" value="Genomic_DNA"/>
</dbReference>
<dbReference type="PROSITE" id="PS00138">
    <property type="entry name" value="SUBTILASE_SER"/>
    <property type="match status" value="1"/>
</dbReference>
<comment type="similarity">
    <text evidence="1 6">Belongs to the peptidase S8 family.</text>
</comment>
<dbReference type="InterPro" id="IPR050131">
    <property type="entry name" value="Peptidase_S8_subtilisin-like"/>
</dbReference>
<dbReference type="PROSITE" id="PS00137">
    <property type="entry name" value="SUBTILASE_HIS"/>
    <property type="match status" value="1"/>
</dbReference>
<keyword evidence="2" id="KW-0964">Secreted</keyword>
<dbReference type="InterPro" id="IPR015500">
    <property type="entry name" value="Peptidase_S8_subtilisin-rel"/>
</dbReference>
<feature type="domain" description="Peptidase S8/S53" evidence="7">
    <location>
        <begin position="422"/>
        <end position="478"/>
    </location>
</feature>
<dbReference type="GO" id="GO:0006508">
    <property type="term" value="P:proteolysis"/>
    <property type="evidence" value="ECO:0007669"/>
    <property type="project" value="UniProtKB-KW"/>
</dbReference>
<dbReference type="InterPro" id="IPR036852">
    <property type="entry name" value="Peptidase_S8/S53_dom_sf"/>
</dbReference>
<dbReference type="Pfam" id="PF02225">
    <property type="entry name" value="PA"/>
    <property type="match status" value="1"/>
</dbReference>
<dbReference type="PROSITE" id="PS51892">
    <property type="entry name" value="SUBTILASE"/>
    <property type="match status" value="1"/>
</dbReference>
<keyword evidence="4 6" id="KW-0378">Hydrolase</keyword>
<evidence type="ECO:0000256" key="6">
    <source>
        <dbReference type="PROSITE-ProRule" id="PRU01240"/>
    </source>
</evidence>
<evidence type="ECO:0000313" key="10">
    <source>
        <dbReference type="Proteomes" id="UP001180536"/>
    </source>
</evidence>
<evidence type="ECO:0000313" key="9">
    <source>
        <dbReference type="EMBL" id="MDR7295072.1"/>
    </source>
</evidence>
<dbReference type="InterPro" id="IPR022398">
    <property type="entry name" value="Peptidase_S8_His-AS"/>
</dbReference>
<dbReference type="Pfam" id="PF00082">
    <property type="entry name" value="Peptidase_S8"/>
    <property type="match status" value="2"/>
</dbReference>
<dbReference type="InterPro" id="IPR023828">
    <property type="entry name" value="Peptidase_S8_Ser-AS"/>
</dbReference>
<feature type="active site" description="Charge relay system" evidence="6">
    <location>
        <position position="117"/>
    </location>
</feature>
<dbReference type="RefSeq" id="WP_310341026.1">
    <property type="nucleotide sequence ID" value="NZ_JAVDXQ010000001.1"/>
</dbReference>
<feature type="active site" description="Charge relay system" evidence="6">
    <location>
        <position position="430"/>
    </location>
</feature>
<evidence type="ECO:0000259" key="7">
    <source>
        <dbReference type="Pfam" id="PF00082"/>
    </source>
</evidence>
<dbReference type="SUPFAM" id="SSF52743">
    <property type="entry name" value="Subtilisin-like"/>
    <property type="match status" value="1"/>
</dbReference>
<gene>
    <name evidence="9" type="ORF">J2X16_000393</name>
</gene>
<dbReference type="PANTHER" id="PTHR43806">
    <property type="entry name" value="PEPTIDASE S8"/>
    <property type="match status" value="1"/>
</dbReference>
<dbReference type="PRINTS" id="PR00723">
    <property type="entry name" value="SUBTILISIN"/>
</dbReference>
<accession>A0ABU1Z385</accession>
<evidence type="ECO:0000256" key="3">
    <source>
        <dbReference type="ARBA" id="ARBA00022670"/>
    </source>
</evidence>
<keyword evidence="2" id="KW-0134">Cell wall</keyword>
<organism evidence="9 10">
    <name type="scientific">Pelomonas aquatica</name>
    <dbReference type="NCBI Taxonomy" id="431058"/>
    <lineage>
        <taxon>Bacteria</taxon>
        <taxon>Pseudomonadati</taxon>
        <taxon>Pseudomonadota</taxon>
        <taxon>Betaproteobacteria</taxon>
        <taxon>Burkholderiales</taxon>
        <taxon>Sphaerotilaceae</taxon>
        <taxon>Roseateles</taxon>
    </lineage>
</organism>
<dbReference type="Gene3D" id="3.40.50.200">
    <property type="entry name" value="Peptidase S8/S53 domain"/>
    <property type="match status" value="1"/>
</dbReference>
<comment type="caution">
    <text evidence="9">The sequence shown here is derived from an EMBL/GenBank/DDBJ whole genome shotgun (WGS) entry which is preliminary data.</text>
</comment>
<evidence type="ECO:0000256" key="5">
    <source>
        <dbReference type="ARBA" id="ARBA00022825"/>
    </source>
</evidence>
<evidence type="ECO:0000256" key="2">
    <source>
        <dbReference type="ARBA" id="ARBA00022512"/>
    </source>
</evidence>
<sequence length="496" mass="49398">MSSAFAGKDEVQLIVGHKANGGGVVRAEVSRGGGRVVADLSEIDALVVTMPRGAAKALAAHAKVDFVDAPVQRHVLGTRGVRAAGSQAQVQPYGIAMVQADQLSDAQSGNRRLCIVDSGVDGRHEDLAGVPMTGENFTKSGAWNTDENSHGTHVAGTIAALNNSVGVLGVAPSGRLGLHIAKVFDASGSASDAVIARAMLNCGRNGANVISMSLGGSVGSRVEARAVARLAKQGILLVAAAGNDGDNTVSYPAGFPEVVSVAAVDSNKLVADFSQFNADVEIAAPGVGVLSTVPAFSQTGASLNVGGSAVTVQAMDGSPRVGASGALADFGLGDAATPGSMSGKVCLIQRGSISFAEKVVNCQNSGGVGAVVYNNTTGELAGTLGETVTAIPSVGATQADGAAMLGQLGQSASVAVFGLPDLYAAYNGTSMATPHVSAVAALVWSLHPGCTAPQLRASLNKSAADLGAVGRDDHYGNGLVQAKAAHDRIASLGCGN</sequence>